<feature type="compositionally biased region" description="Low complexity" evidence="1">
    <location>
        <begin position="29"/>
        <end position="44"/>
    </location>
</feature>
<name>A0A7Y8EKW7_9PSED</name>
<organism evidence="3 4">
    <name type="scientific">Pseudomonas yamanorum</name>
    <dbReference type="NCBI Taxonomy" id="515393"/>
    <lineage>
        <taxon>Bacteria</taxon>
        <taxon>Pseudomonadati</taxon>
        <taxon>Pseudomonadota</taxon>
        <taxon>Gammaproteobacteria</taxon>
        <taxon>Pseudomonadales</taxon>
        <taxon>Pseudomonadaceae</taxon>
        <taxon>Pseudomonas</taxon>
    </lineage>
</organism>
<dbReference type="EMBL" id="JACARG010000056">
    <property type="protein sequence ID" value="NWE16588.1"/>
    <property type="molecule type" value="Genomic_DNA"/>
</dbReference>
<evidence type="ECO:0000313" key="4">
    <source>
        <dbReference type="Proteomes" id="UP000531950"/>
    </source>
</evidence>
<evidence type="ECO:0000313" key="3">
    <source>
        <dbReference type="EMBL" id="NWE16588.1"/>
    </source>
</evidence>
<dbReference type="RefSeq" id="WP_177044931.1">
    <property type="nucleotide sequence ID" value="NZ_JACARE010000024.1"/>
</dbReference>
<feature type="compositionally biased region" description="Pro residues" evidence="1">
    <location>
        <begin position="45"/>
        <end position="55"/>
    </location>
</feature>
<dbReference type="AlphaFoldDB" id="A0A7Y8EKW7"/>
<keyword evidence="2" id="KW-0732">Signal</keyword>
<comment type="caution">
    <text evidence="3">The sequence shown here is derived from an EMBL/GenBank/DDBJ whole genome shotgun (WGS) entry which is preliminary data.</text>
</comment>
<feature type="chain" id="PRO_5031508950" evidence="2">
    <location>
        <begin position="23"/>
        <end position="95"/>
    </location>
</feature>
<protein>
    <submittedName>
        <fullName evidence="3">Uncharacterized protein</fullName>
    </submittedName>
</protein>
<proteinExistence type="predicted"/>
<accession>A0A7Y8EKW7</accession>
<sequence>MKCSILTVIVWGALTLSGAAGAQESQTVPITPAPAAGSPGTATPTPYPQVTPPATPKTSGGGEPMLAPIVLPTPPKDQTIPVLQQNDIKPKSPGG</sequence>
<feature type="region of interest" description="Disordered" evidence="1">
    <location>
        <begin position="20"/>
        <end position="95"/>
    </location>
</feature>
<reference evidence="3 4" key="1">
    <citation type="submission" date="2020-04" db="EMBL/GenBank/DDBJ databases">
        <title>Molecular characterization of pseudomonads from Agaricus bisporus reveal novel blotch 2 pathogens in Western Europe.</title>
        <authorList>
            <person name="Taparia T."/>
            <person name="Krijger M."/>
            <person name="Haynes E."/>
            <person name="Elpinstone J.G."/>
            <person name="Noble R."/>
            <person name="Van Der Wolf J."/>
        </authorList>
    </citation>
    <scope>NUCLEOTIDE SEQUENCE [LARGE SCALE GENOMIC DNA]</scope>
    <source>
        <strain evidence="3 4">IPO3782</strain>
    </source>
</reference>
<evidence type="ECO:0000256" key="1">
    <source>
        <dbReference type="SAM" id="MobiDB-lite"/>
    </source>
</evidence>
<dbReference type="Proteomes" id="UP000531950">
    <property type="component" value="Unassembled WGS sequence"/>
</dbReference>
<feature type="signal peptide" evidence="2">
    <location>
        <begin position="1"/>
        <end position="22"/>
    </location>
</feature>
<evidence type="ECO:0000256" key="2">
    <source>
        <dbReference type="SAM" id="SignalP"/>
    </source>
</evidence>
<gene>
    <name evidence="3" type="ORF">HX822_26900</name>
</gene>